<dbReference type="OrthoDB" id="291007at2759"/>
<dbReference type="PROSITE" id="PS01180">
    <property type="entry name" value="CUB"/>
    <property type="match status" value="1"/>
</dbReference>
<reference evidence="4" key="1">
    <citation type="submission" date="2019-07" db="EMBL/GenBank/DDBJ databases">
        <title>Annotation for the trematode Paragonimus miyazaki's.</title>
        <authorList>
            <person name="Choi Y.-J."/>
        </authorList>
    </citation>
    <scope>NUCLEOTIDE SEQUENCE</scope>
    <source>
        <strain evidence="4">Japan</strain>
    </source>
</reference>
<dbReference type="InterPro" id="IPR000859">
    <property type="entry name" value="CUB_dom"/>
</dbReference>
<evidence type="ECO:0000256" key="1">
    <source>
        <dbReference type="ARBA" id="ARBA00023157"/>
    </source>
</evidence>
<evidence type="ECO:0000313" key="5">
    <source>
        <dbReference type="Proteomes" id="UP000822476"/>
    </source>
</evidence>
<evidence type="ECO:0000313" key="4">
    <source>
        <dbReference type="EMBL" id="KAF7253051.1"/>
    </source>
</evidence>
<feature type="disulfide bond" evidence="2">
    <location>
        <begin position="28"/>
        <end position="55"/>
    </location>
</feature>
<feature type="domain" description="CUB" evidence="3">
    <location>
        <begin position="28"/>
        <end position="73"/>
    </location>
</feature>
<dbReference type="Pfam" id="PF00431">
    <property type="entry name" value="CUB"/>
    <property type="match status" value="1"/>
</dbReference>
<sequence length="174" mass="19542">MKHWFGVNMIIDINQECYNCVGAKDAECGGDFSAIEGEVVSPDYTNQPDDPMLRCEWTIGYKNAFGVKITVEYFQAPNKGIQQLTVDYGKGKTSLNGPGNSQFATDNMTLKLQTDVSDFTGLRFRIQYGSRFGKLLDYKSETGQTENQMDEAFESTKERNIILDTMFVGVKPPE</sequence>
<name>A0A8S9YJ47_9TREM</name>
<dbReference type="AlphaFoldDB" id="A0A8S9YJ47"/>
<comment type="caution">
    <text evidence="4">The sequence shown here is derived from an EMBL/GenBank/DDBJ whole genome shotgun (WGS) entry which is preliminary data.</text>
</comment>
<proteinExistence type="predicted"/>
<protein>
    <recommendedName>
        <fullName evidence="3">CUB domain-containing protein</fullName>
    </recommendedName>
</protein>
<dbReference type="SUPFAM" id="SSF49854">
    <property type="entry name" value="Spermadhesin, CUB domain"/>
    <property type="match status" value="1"/>
</dbReference>
<dbReference type="InterPro" id="IPR035914">
    <property type="entry name" value="Sperma_CUB_dom_sf"/>
</dbReference>
<dbReference type="Gene3D" id="2.60.120.290">
    <property type="entry name" value="Spermadhesin, CUB domain"/>
    <property type="match status" value="1"/>
</dbReference>
<keyword evidence="1 2" id="KW-1015">Disulfide bond</keyword>
<gene>
    <name evidence="4" type="ORF">EG68_08752</name>
</gene>
<accession>A0A8S9YJ47</accession>
<evidence type="ECO:0000259" key="3">
    <source>
        <dbReference type="PROSITE" id="PS01180"/>
    </source>
</evidence>
<dbReference type="EMBL" id="JTDE01004728">
    <property type="protein sequence ID" value="KAF7253051.1"/>
    <property type="molecule type" value="Genomic_DNA"/>
</dbReference>
<dbReference type="Proteomes" id="UP000822476">
    <property type="component" value="Unassembled WGS sequence"/>
</dbReference>
<comment type="caution">
    <text evidence="2">Lacks conserved residue(s) required for the propagation of feature annotation.</text>
</comment>
<keyword evidence="5" id="KW-1185">Reference proteome</keyword>
<evidence type="ECO:0000256" key="2">
    <source>
        <dbReference type="PROSITE-ProRule" id="PRU00059"/>
    </source>
</evidence>
<organism evidence="4 5">
    <name type="scientific">Paragonimus skrjabini miyazakii</name>
    <dbReference type="NCBI Taxonomy" id="59628"/>
    <lineage>
        <taxon>Eukaryota</taxon>
        <taxon>Metazoa</taxon>
        <taxon>Spiralia</taxon>
        <taxon>Lophotrochozoa</taxon>
        <taxon>Platyhelminthes</taxon>
        <taxon>Trematoda</taxon>
        <taxon>Digenea</taxon>
        <taxon>Plagiorchiida</taxon>
        <taxon>Troglotremata</taxon>
        <taxon>Troglotrematidae</taxon>
        <taxon>Paragonimus</taxon>
    </lineage>
</organism>